<gene>
    <name evidence="1" type="ORF">ASJ35_05840</name>
</gene>
<comment type="caution">
    <text evidence="1">The sequence shown here is derived from an EMBL/GenBank/DDBJ whole genome shotgun (WGS) entry which is preliminary data.</text>
</comment>
<dbReference type="EMBL" id="LMUA01000005">
    <property type="protein sequence ID" value="KUE77083.1"/>
    <property type="molecule type" value="Genomic_DNA"/>
</dbReference>
<dbReference type="RefSeq" id="WP_058722949.1">
    <property type="nucleotide sequence ID" value="NZ_LMUA01000005.1"/>
</dbReference>
<accession>A0A0W7TTA4</accession>
<dbReference type="Proteomes" id="UP000053433">
    <property type="component" value="Unassembled WGS sequence"/>
</dbReference>
<evidence type="ECO:0000313" key="1">
    <source>
        <dbReference type="EMBL" id="KUE77083.1"/>
    </source>
</evidence>
<name>A0A0W7TTA4_9FIRM</name>
<protein>
    <submittedName>
        <fullName evidence="1">Uncharacterized protein</fullName>
    </submittedName>
</protein>
<proteinExistence type="predicted"/>
<reference evidence="1 2" key="1">
    <citation type="submission" date="2015-10" db="EMBL/GenBank/DDBJ databases">
        <title>A novel member of the family Ruminococcaceae isolated from human faeces.</title>
        <authorList>
            <person name="Shkoporov A.N."/>
            <person name="Chaplin A.V."/>
            <person name="Motuzova O.V."/>
            <person name="Kafarskaia L.I."/>
            <person name="Efimov B.A."/>
        </authorList>
    </citation>
    <scope>NUCLEOTIDE SEQUENCE [LARGE SCALE GENOMIC DNA]</scope>
    <source>
        <strain evidence="1 2">668</strain>
    </source>
</reference>
<dbReference type="AlphaFoldDB" id="A0A0W7TTA4"/>
<evidence type="ECO:0000313" key="2">
    <source>
        <dbReference type="Proteomes" id="UP000053433"/>
    </source>
</evidence>
<sequence length="1206" mass="138822">MALGIEQGREVVMTELLSTMLENLIYDITASVIKKWQDRCRWKRFLKILRKDVSKFCEKNESIYIDSSAFDYFIRNTDFLKRVIERSIATKLENSNKEFLRDEIKKAREIAVAEGITFSNSEERVIEDLYHLIMDEVGAYYRNSLSVEQRHMVSMCLDQLAELKEAVNANHKENRKDFNEFLNTVKEAGKLNNTKASLIADLLSKELYEGWIQEFDDLAIAVKDKSDDLSLFYDCLSQILRSESCADAVKRIADISDSRIRDNAVRTALPILLFRDETIDDLIEATTTKSLRDIVDSLISGNNERIFSEEITFAGGLEIHNFTLNKKLVYEEESLIKLIAILSSYEKRIRNIHFAMEEVGKGKYTWFTDILIADKRVEDLINNNTDDNLQELTTVINQILQHKEIYDKLCKKIRSFFYSVLVKAYLVMDKIDEAEKYVPKDLMQERPLSDYVYAIRIEKREVELNEVYDYSVRNETYWLLNNYFVASKNEKEIIDFCGGHEEIFEKDWPLFFMYQGVLKVLGLNDEREFQLKKHTDELSNVYEYWNELLNLSNLEENQKAFVEACRDGKMTSLFKHSEYLIIERLLNFHEYDLAELYVEKHETAGEKGFRIKKYKAIILQGKKNDVEALKWYKVAFEDNSTDEFVIDSLITLSLVNKRKVSKEVLDAAIKADTSRLHMLAAACYLNDGDISRAKSENMRAILMSGESYNPAFGQYIAISTSIQSNEMITITGIESDTAACCKKANGSQRWLCVYKDCILPTSPYVWNNDYHVHIDDAARFGFLRKHIGDQITIDNALYVITEIMPLDCYLFRICMAKMTQNGFAKELSIPVKNGEMDSSAFTEMIVQSTSDERQSVDWIEQYNNIQDVPLPLYTYKGFTRLTYFQFVDMILSSHDYFVRQMVHESKPAEKYVISFSALVALYKAGYPADKIGEAGGSIMESALVQANSDVAEVIKEYNRNTVASLGVIDGKLFINQVDEAGKDYWLKEAGGFKKYCEDIPTVKSDQDLSGEFFGRFDCKGLFGICDYDAIAFVQYNEEYSLVTIEAILASLSQNELVNLSVISVSDWLVRQQIGGARLIGYLKSLLDEGCLMSVTKDVIDYMSLEASKKDSDSKQRMYLMWDDLLGRVDNFPDKQKAVFIQAMSEVFASFEDEARNIDKGILHILTTNILLLRKQKIEVFFDAAGDLSFSLVNIEPEEQMAEVEDK</sequence>
<organism evidence="1 2">
    <name type="scientific">Ruthenibacterium lactatiformans</name>
    <dbReference type="NCBI Taxonomy" id="1550024"/>
    <lineage>
        <taxon>Bacteria</taxon>
        <taxon>Bacillati</taxon>
        <taxon>Bacillota</taxon>
        <taxon>Clostridia</taxon>
        <taxon>Eubacteriales</taxon>
        <taxon>Oscillospiraceae</taxon>
        <taxon>Ruthenibacterium</taxon>
    </lineage>
</organism>